<evidence type="ECO:0000256" key="1">
    <source>
        <dbReference type="SAM" id="MobiDB-lite"/>
    </source>
</evidence>
<proteinExistence type="predicted"/>
<evidence type="ECO:0000256" key="2">
    <source>
        <dbReference type="SAM" id="SignalP"/>
    </source>
</evidence>
<evidence type="ECO:0000313" key="4">
    <source>
        <dbReference type="Proteomes" id="UP001262754"/>
    </source>
</evidence>
<evidence type="ECO:0000313" key="3">
    <source>
        <dbReference type="EMBL" id="MDR6533474.1"/>
    </source>
</evidence>
<protein>
    <submittedName>
        <fullName evidence="3">Uncharacterized protein</fullName>
    </submittedName>
</protein>
<name>A0ABU1N4W3_9CAUL</name>
<dbReference type="RefSeq" id="WP_056752695.1">
    <property type="nucleotide sequence ID" value="NZ_BMLD01000015.1"/>
</dbReference>
<dbReference type="Proteomes" id="UP001262754">
    <property type="component" value="Unassembled WGS sequence"/>
</dbReference>
<feature type="region of interest" description="Disordered" evidence="1">
    <location>
        <begin position="52"/>
        <end position="102"/>
    </location>
</feature>
<feature type="signal peptide" evidence="2">
    <location>
        <begin position="1"/>
        <end position="27"/>
    </location>
</feature>
<gene>
    <name evidence="3" type="ORF">J2800_004240</name>
</gene>
<reference evidence="3 4" key="1">
    <citation type="submission" date="2023-07" db="EMBL/GenBank/DDBJ databases">
        <title>Sorghum-associated microbial communities from plants grown in Nebraska, USA.</title>
        <authorList>
            <person name="Schachtman D."/>
        </authorList>
    </citation>
    <scope>NUCLEOTIDE SEQUENCE [LARGE SCALE GENOMIC DNA]</scope>
    <source>
        <strain evidence="3 4">DS2154</strain>
    </source>
</reference>
<feature type="chain" id="PRO_5045606756" evidence="2">
    <location>
        <begin position="28"/>
        <end position="132"/>
    </location>
</feature>
<feature type="compositionally biased region" description="Polar residues" evidence="1">
    <location>
        <begin position="65"/>
        <end position="80"/>
    </location>
</feature>
<dbReference type="EMBL" id="JAVDRL010000013">
    <property type="protein sequence ID" value="MDR6533474.1"/>
    <property type="molecule type" value="Genomic_DNA"/>
</dbReference>
<sequence length="132" mass="14065">MTPLGAKTLAMSVAAGLVVASGASAFAQTDLRALRQRDEMLQQQDIARQDALAAQRERSAAQSRYDTQLTLRALNETATPPTRPMLRPALSPTPPRGPTADDMAADIARMDRLTDQALAAGNARLRAIKPAS</sequence>
<comment type="caution">
    <text evidence="3">The sequence shown here is derived from an EMBL/GenBank/DDBJ whole genome shotgun (WGS) entry which is preliminary data.</text>
</comment>
<keyword evidence="2" id="KW-0732">Signal</keyword>
<accession>A0ABU1N4W3</accession>
<keyword evidence="4" id="KW-1185">Reference proteome</keyword>
<organism evidence="3 4">
    <name type="scientific">Caulobacter rhizosphaerae</name>
    <dbReference type="NCBI Taxonomy" id="2010972"/>
    <lineage>
        <taxon>Bacteria</taxon>
        <taxon>Pseudomonadati</taxon>
        <taxon>Pseudomonadota</taxon>
        <taxon>Alphaproteobacteria</taxon>
        <taxon>Caulobacterales</taxon>
        <taxon>Caulobacteraceae</taxon>
        <taxon>Caulobacter</taxon>
    </lineage>
</organism>